<reference evidence="1 2" key="1">
    <citation type="submission" date="2017-10" db="EMBL/GenBank/DDBJ databases">
        <authorList>
            <person name="Regsiter A."/>
            <person name="William W."/>
        </authorList>
    </citation>
    <scope>NUCLEOTIDE SEQUENCE [LARGE SCALE GENOMIC DNA]</scope>
    <source>
        <strain evidence="1 2">CFBP6991</strain>
    </source>
</reference>
<protein>
    <submittedName>
        <fullName evidence="1">Uncharacterized protein</fullName>
    </submittedName>
</protein>
<organism evidence="1 2">
    <name type="scientific">Xanthomonas campestris pv. phaseoli</name>
    <dbReference type="NCBI Taxonomy" id="317013"/>
    <lineage>
        <taxon>Bacteria</taxon>
        <taxon>Pseudomonadati</taxon>
        <taxon>Pseudomonadota</taxon>
        <taxon>Gammaproteobacteria</taxon>
        <taxon>Lysobacterales</taxon>
        <taxon>Lysobacteraceae</taxon>
        <taxon>Xanthomonas</taxon>
    </lineage>
</organism>
<evidence type="ECO:0000313" key="2">
    <source>
        <dbReference type="Proteomes" id="UP000234345"/>
    </source>
</evidence>
<evidence type="ECO:0000313" key="1">
    <source>
        <dbReference type="EMBL" id="SOO22348.1"/>
    </source>
</evidence>
<dbReference type="Proteomes" id="UP000234345">
    <property type="component" value="Unassembled WGS sequence"/>
</dbReference>
<sequence>MESVCDEPLAVMRFRAADKPCARSPGGGCSGFVGRISVDAASGSDRTLSMSRAWCLVARGTRPNPS</sequence>
<comment type="caution">
    <text evidence="1">The sequence shown here is derived from an EMBL/GenBank/DDBJ whole genome shotgun (WGS) entry which is preliminary data.</text>
</comment>
<proteinExistence type="predicted"/>
<name>A0A7Z7NF61_XANCH</name>
<dbReference type="EMBL" id="OCZC01000043">
    <property type="protein sequence ID" value="SOO22348.1"/>
    <property type="molecule type" value="Genomic_DNA"/>
</dbReference>
<dbReference type="AlphaFoldDB" id="A0A7Z7NF61"/>
<accession>A0A7Z7NF61</accession>
<gene>
    <name evidence="1" type="ORF">XFF6991_150109</name>
</gene>